<evidence type="ECO:0000256" key="3">
    <source>
        <dbReference type="PROSITE-ProRule" id="PRU01006"/>
    </source>
</evidence>
<keyword evidence="2" id="KW-0653">Protein transport</keyword>
<dbReference type="PANTHER" id="PTHR12616">
    <property type="entry name" value="VACUOLAR PROTEIN SORTING VPS41"/>
    <property type="match status" value="1"/>
</dbReference>
<evidence type="ECO:0000313" key="6">
    <source>
        <dbReference type="EMBL" id="CAE0033019.1"/>
    </source>
</evidence>
<keyword evidence="1" id="KW-0813">Transport</keyword>
<dbReference type="InterPro" id="IPR045111">
    <property type="entry name" value="Vps41/Vps8"/>
</dbReference>
<dbReference type="EMBL" id="HBHW01001171">
    <property type="protein sequence ID" value="CAE0033008.1"/>
    <property type="molecule type" value="Transcribed_RNA"/>
</dbReference>
<feature type="repeat" description="CHCR" evidence="3">
    <location>
        <begin position="599"/>
        <end position="749"/>
    </location>
</feature>
<evidence type="ECO:0000256" key="1">
    <source>
        <dbReference type="ARBA" id="ARBA00022448"/>
    </source>
</evidence>
<sequence>MEEDEPAFSTERLWELPVEFGSVVCVSCSARFIAVGTTHGDVFVLDILGNEINRLLALHQSRITGLCFASGRFSDDVIASVDRDDGMLIVSGSVRGASSVVPEIRTRIQGSSKLNGVAADPHIDTAAQGKRFAIACSDGKLQIFTSSWLIGSHSTLREGEGEIQSICWEGNLLAWSTTSRIRVFDMTNNYGVCMIMHPDSVIAKPVRSAGREPETMIRPKLKTRVSMRKATADELYSLCLTSNDTVKAYTVNPDRASKRKVVLKNSYGRDHFSRDKGNFPENASAYPFLGSVYFSDDEIALLLASEFSSGLELCHLSLYDNSRVTTMDIQSEGDRLMAGIVPVPGSEAMALIYQAQTIKSAAPRSIGDRLEWLIEKERYEEAIDLVGATERSALLHMEDKVSAVGEKFLLSILRSKEWQKLSDLLPRVLQITTLPEATRGAGNESSTKRLVERWIQWIQQFERAGKTAFVADVIPLKTLRLPKEEYTKILCDLTVQDPAVLVKMLGTWDSSVFDVPTVTRIVETELKTAQTNEDLKEALLVLYDYSHRHDKTLRMLLRDRSTRVFDYISNHELFEAVREKESIQTLYGIDENSTSRLLAREADSTLPSAAVVSILEDIGDRKLLFSYLHTLFNINPDHIKQHHKVLLELYCDYGSPGSLIRFLKSSHYSLENALETIKSAASKTSGKDFSKEIVFVLQRMGDFIAALEILLDDRKDVEGAIEFAKEQADPELWKRLLDRADDAEVLSRLLDDPHESIDPVLLFAKVNASTRVPDLTRKLFRLVENAKVERELREICMEMLSEDVSHGMNELDQLVRRPV</sequence>
<dbReference type="Gene3D" id="2.130.10.10">
    <property type="entry name" value="YVTN repeat-like/Quinoprotein amine dehydrogenase"/>
    <property type="match status" value="1"/>
</dbReference>
<dbReference type="Gene3D" id="1.25.40.10">
    <property type="entry name" value="Tetratricopeptide repeat domain"/>
    <property type="match status" value="1"/>
</dbReference>
<reference evidence="6" key="1">
    <citation type="submission" date="2021-01" db="EMBL/GenBank/DDBJ databases">
        <authorList>
            <person name="Corre E."/>
            <person name="Pelletier E."/>
            <person name="Niang G."/>
            <person name="Scheremetjew M."/>
            <person name="Finn R."/>
            <person name="Kale V."/>
            <person name="Holt S."/>
            <person name="Cochrane G."/>
            <person name="Meng A."/>
            <person name="Brown T."/>
            <person name="Cohen L."/>
        </authorList>
    </citation>
    <scope>NUCLEOTIDE SEQUENCE</scope>
    <source>
        <strain evidence="6">CCMP 769</strain>
    </source>
</reference>
<dbReference type="PROSITE" id="PS50236">
    <property type="entry name" value="CHCR"/>
    <property type="match status" value="1"/>
</dbReference>
<dbReference type="AlphaFoldDB" id="A0A7S2Z9Z4"/>
<evidence type="ECO:0000256" key="2">
    <source>
        <dbReference type="ARBA" id="ARBA00022927"/>
    </source>
</evidence>
<dbReference type="Pfam" id="PF23556">
    <property type="entry name" value="TPR_Vps41"/>
    <property type="match status" value="1"/>
</dbReference>
<evidence type="ECO:0000259" key="4">
    <source>
        <dbReference type="Pfam" id="PF23411"/>
    </source>
</evidence>
<gene>
    <name evidence="5" type="ORF">RMAR00112_LOCUS948</name>
    <name evidence="6" type="ORF">RMAR00112_LOCUS959</name>
</gene>
<dbReference type="EMBL" id="HBHW01001182">
    <property type="protein sequence ID" value="CAE0033019.1"/>
    <property type="molecule type" value="Transcribed_RNA"/>
</dbReference>
<dbReference type="InterPro" id="IPR057780">
    <property type="entry name" value="Beta-prop_Vps41"/>
</dbReference>
<dbReference type="InterPro" id="IPR011990">
    <property type="entry name" value="TPR-like_helical_dom_sf"/>
</dbReference>
<dbReference type="GO" id="GO:0005770">
    <property type="term" value="C:late endosome"/>
    <property type="evidence" value="ECO:0007669"/>
    <property type="project" value="TreeGrafter"/>
</dbReference>
<feature type="domain" description="Vps41 beta-propeller" evidence="4">
    <location>
        <begin position="22"/>
        <end position="199"/>
    </location>
</feature>
<dbReference type="SUPFAM" id="SSF50978">
    <property type="entry name" value="WD40 repeat-like"/>
    <property type="match status" value="1"/>
</dbReference>
<dbReference type="SMART" id="SM00299">
    <property type="entry name" value="CLH"/>
    <property type="match status" value="1"/>
</dbReference>
<evidence type="ECO:0000313" key="5">
    <source>
        <dbReference type="EMBL" id="CAE0033008.1"/>
    </source>
</evidence>
<dbReference type="GO" id="GO:0034058">
    <property type="term" value="P:endosomal vesicle fusion"/>
    <property type="evidence" value="ECO:0007669"/>
    <property type="project" value="TreeGrafter"/>
</dbReference>
<proteinExistence type="predicted"/>
<name>A0A7S2Z9Z4_9RHOD</name>
<organism evidence="6">
    <name type="scientific">Rhodosorus marinus</name>
    <dbReference type="NCBI Taxonomy" id="101924"/>
    <lineage>
        <taxon>Eukaryota</taxon>
        <taxon>Rhodophyta</taxon>
        <taxon>Stylonematophyceae</taxon>
        <taxon>Stylonematales</taxon>
        <taxon>Stylonemataceae</taxon>
        <taxon>Rhodosorus</taxon>
    </lineage>
</organism>
<dbReference type="InterPro" id="IPR036322">
    <property type="entry name" value="WD40_repeat_dom_sf"/>
</dbReference>
<dbReference type="GO" id="GO:0030897">
    <property type="term" value="C:HOPS complex"/>
    <property type="evidence" value="ECO:0007669"/>
    <property type="project" value="TreeGrafter"/>
</dbReference>
<dbReference type="PANTHER" id="PTHR12616:SF1">
    <property type="entry name" value="VACUOLAR PROTEIN SORTING-ASSOCIATED PROTEIN 41 HOMOLOG"/>
    <property type="match status" value="1"/>
</dbReference>
<dbReference type="InterPro" id="IPR000547">
    <property type="entry name" value="Clathrin_H-chain/VPS_repeat"/>
</dbReference>
<dbReference type="GO" id="GO:0006623">
    <property type="term" value="P:protein targeting to vacuole"/>
    <property type="evidence" value="ECO:0007669"/>
    <property type="project" value="InterPro"/>
</dbReference>
<dbReference type="Pfam" id="PF23411">
    <property type="entry name" value="Beta-prop_Vps41"/>
    <property type="match status" value="1"/>
</dbReference>
<accession>A0A7S2Z9Z4</accession>
<dbReference type="InterPro" id="IPR015943">
    <property type="entry name" value="WD40/YVTN_repeat-like_dom_sf"/>
</dbReference>
<protein>
    <recommendedName>
        <fullName evidence="4">Vps41 beta-propeller domain-containing protein</fullName>
    </recommendedName>
</protein>